<evidence type="ECO:0000313" key="1">
    <source>
        <dbReference type="EMBL" id="MBC8318703.1"/>
    </source>
</evidence>
<accession>A0A8J6NGI8</accession>
<dbReference type="PANTHER" id="PTHR35841">
    <property type="entry name" value="PHOSPHONATES-BINDING PERIPLASMIC PROTEIN"/>
    <property type="match status" value="1"/>
</dbReference>
<protein>
    <submittedName>
        <fullName evidence="1">Phosphate/phosphite/phosphonate ABC transporter substrate-binding protein</fullName>
    </submittedName>
</protein>
<dbReference type="EMBL" id="JACNJZ010000180">
    <property type="protein sequence ID" value="MBC8318703.1"/>
    <property type="molecule type" value="Genomic_DNA"/>
</dbReference>
<dbReference type="Gene3D" id="3.40.190.10">
    <property type="entry name" value="Periplasmic binding protein-like II"/>
    <property type="match status" value="2"/>
</dbReference>
<reference evidence="1 2" key="1">
    <citation type="submission" date="2020-08" db="EMBL/GenBank/DDBJ databases">
        <title>Bridging the membrane lipid divide: bacteria of the FCB group superphylum have the potential to synthesize archaeal ether lipids.</title>
        <authorList>
            <person name="Villanueva L."/>
            <person name="Von Meijenfeldt F.A.B."/>
            <person name="Westbye A.B."/>
            <person name="Yadav S."/>
            <person name="Hopmans E.C."/>
            <person name="Dutilh B.E."/>
            <person name="Sinninghe Damste J.S."/>
        </authorList>
    </citation>
    <scope>NUCLEOTIDE SEQUENCE [LARGE SCALE GENOMIC DNA]</scope>
    <source>
        <strain evidence="1">NIOZ-UU47</strain>
    </source>
</reference>
<dbReference type="Proteomes" id="UP000614424">
    <property type="component" value="Unassembled WGS sequence"/>
</dbReference>
<proteinExistence type="predicted"/>
<gene>
    <name evidence="1" type="ORF">H8E41_12430</name>
</gene>
<organism evidence="1 2">
    <name type="scientific">Candidatus Desulfobia pelagia</name>
    <dbReference type="NCBI Taxonomy" id="2841692"/>
    <lineage>
        <taxon>Bacteria</taxon>
        <taxon>Pseudomonadati</taxon>
        <taxon>Thermodesulfobacteriota</taxon>
        <taxon>Desulfobulbia</taxon>
        <taxon>Desulfobulbales</taxon>
        <taxon>Desulfobulbaceae</taxon>
        <taxon>Candidatus Desulfobia</taxon>
    </lineage>
</organism>
<dbReference type="PANTHER" id="PTHR35841:SF1">
    <property type="entry name" value="PHOSPHONATES-BINDING PERIPLASMIC PROTEIN"/>
    <property type="match status" value="1"/>
</dbReference>
<dbReference type="SUPFAM" id="SSF53850">
    <property type="entry name" value="Periplasmic binding protein-like II"/>
    <property type="match status" value="1"/>
</dbReference>
<feature type="non-terminal residue" evidence="1">
    <location>
        <position position="305"/>
    </location>
</feature>
<name>A0A8J6NGI8_9BACT</name>
<sequence>MKNKVLRKVLLCILAAVLCLPLLERVTRVSAADPAAQIKIGVLAKRGDRICLEKWSPMARYLSAVLPEYSFSIVPLDFKEIVPAVEQQEIDFVLANSAIYTGLEILYGVSRIATMKNLLHGQGVTEFGGTVFYKAGRNDINTLKDLSGKSFMGVDRTSFGGWLMALREFKLQNINPDKDFSELLFGDTHDNVVYAVLSGKVDAGTVRTDTLERMAAENKISLNDFKVIPFTRHVDPELTEAIIHESQYRKFPYLLSTHLYPEWPLAKLRGTADEVSRQIAIALYTLPADSEAAQAAQISGWTIPL</sequence>
<dbReference type="Pfam" id="PF12974">
    <property type="entry name" value="Phosphonate-bd"/>
    <property type="match status" value="1"/>
</dbReference>
<dbReference type="AlphaFoldDB" id="A0A8J6NGI8"/>
<comment type="caution">
    <text evidence="1">The sequence shown here is derived from an EMBL/GenBank/DDBJ whole genome shotgun (WGS) entry which is preliminary data.</text>
</comment>
<evidence type="ECO:0000313" key="2">
    <source>
        <dbReference type="Proteomes" id="UP000614424"/>
    </source>
</evidence>